<proteinExistence type="predicted"/>
<dbReference type="STRING" id="1279009.ADICEAN_01340"/>
<evidence type="ECO:0000256" key="4">
    <source>
        <dbReference type="PROSITE-ProRule" id="PRU00433"/>
    </source>
</evidence>
<organism evidence="6 7">
    <name type="scientific">Cesiribacter andamanensis AMV16</name>
    <dbReference type="NCBI Taxonomy" id="1279009"/>
    <lineage>
        <taxon>Bacteria</taxon>
        <taxon>Pseudomonadati</taxon>
        <taxon>Bacteroidota</taxon>
        <taxon>Cytophagia</taxon>
        <taxon>Cytophagales</taxon>
        <taxon>Cesiribacteraceae</taxon>
        <taxon>Cesiribacter</taxon>
    </lineage>
</organism>
<dbReference type="Pfam" id="PF00034">
    <property type="entry name" value="Cytochrom_C"/>
    <property type="match status" value="1"/>
</dbReference>
<dbReference type="eggNOG" id="COG2010">
    <property type="taxonomic scope" value="Bacteria"/>
</dbReference>
<keyword evidence="7" id="KW-1185">Reference proteome</keyword>
<dbReference type="InterPro" id="IPR009056">
    <property type="entry name" value="Cyt_c-like_dom"/>
</dbReference>
<feature type="domain" description="Cytochrome c" evidence="5">
    <location>
        <begin position="52"/>
        <end position="140"/>
    </location>
</feature>
<evidence type="ECO:0000313" key="6">
    <source>
        <dbReference type="EMBL" id="EMR03491.1"/>
    </source>
</evidence>
<dbReference type="GO" id="GO:0020037">
    <property type="term" value="F:heme binding"/>
    <property type="evidence" value="ECO:0007669"/>
    <property type="project" value="InterPro"/>
</dbReference>
<dbReference type="SUPFAM" id="SSF46626">
    <property type="entry name" value="Cytochrome c"/>
    <property type="match status" value="1"/>
</dbReference>
<evidence type="ECO:0000256" key="2">
    <source>
        <dbReference type="ARBA" id="ARBA00022723"/>
    </source>
</evidence>
<evidence type="ECO:0000256" key="3">
    <source>
        <dbReference type="ARBA" id="ARBA00023004"/>
    </source>
</evidence>
<dbReference type="RefSeq" id="WP_009194740.1">
    <property type="nucleotide sequence ID" value="NZ_AODQ01000024.1"/>
</dbReference>
<protein>
    <submittedName>
        <fullName evidence="6">Cytochrome c552</fullName>
    </submittedName>
</protein>
<dbReference type="Proteomes" id="UP000011910">
    <property type="component" value="Unassembled WGS sequence"/>
</dbReference>
<dbReference type="InterPro" id="IPR036909">
    <property type="entry name" value="Cyt_c-like_dom_sf"/>
</dbReference>
<keyword evidence="1 4" id="KW-0349">Heme</keyword>
<sequence length="161" mass="17738">MSTLHHLGIGLLLLLCLITMGCSGKEGREEQRASGPNLPEGIGRSEEQRFRQYWVQGRILYKQHCMGCHQNDGAGMAQLIPPLDGADFLQNKQAVICVIRHGMQGTVVVNGREYSGIMPPNPQLRPLEIAEIATYILNTWTNQEGYVGIPEVEAALQGCQP</sequence>
<name>M7N8F1_9BACT</name>
<evidence type="ECO:0000259" key="5">
    <source>
        <dbReference type="PROSITE" id="PS51007"/>
    </source>
</evidence>
<evidence type="ECO:0000256" key="1">
    <source>
        <dbReference type="ARBA" id="ARBA00022617"/>
    </source>
</evidence>
<dbReference type="OrthoDB" id="9811395at2"/>
<accession>M7N8F1</accession>
<dbReference type="PANTHER" id="PTHR35008:SF8">
    <property type="entry name" value="ALCOHOL DEHYDROGENASE CYTOCHROME C SUBUNIT"/>
    <property type="match status" value="1"/>
</dbReference>
<dbReference type="InterPro" id="IPR051459">
    <property type="entry name" value="Cytochrome_c-type_DH"/>
</dbReference>
<dbReference type="EMBL" id="AODQ01000024">
    <property type="protein sequence ID" value="EMR03491.1"/>
    <property type="molecule type" value="Genomic_DNA"/>
</dbReference>
<dbReference type="GO" id="GO:0046872">
    <property type="term" value="F:metal ion binding"/>
    <property type="evidence" value="ECO:0007669"/>
    <property type="project" value="UniProtKB-KW"/>
</dbReference>
<reference evidence="6 7" key="1">
    <citation type="journal article" date="2013" name="Genome Announc.">
        <title>Draft Genome Sequence of Cesiribacter andamanensis Strain AMV16T, Isolated from a Soil Sample from a Mud Volcano in the Andaman Islands, India.</title>
        <authorList>
            <person name="Shivaji S."/>
            <person name="Ara S."/>
            <person name="Begum Z."/>
            <person name="Srinivas T.N."/>
            <person name="Singh A."/>
            <person name="Kumar Pinnaka A."/>
        </authorList>
    </citation>
    <scope>NUCLEOTIDE SEQUENCE [LARGE SCALE GENOMIC DNA]</scope>
    <source>
        <strain evidence="6 7">AMV16</strain>
    </source>
</reference>
<keyword evidence="3 4" id="KW-0408">Iron</keyword>
<gene>
    <name evidence="6" type="primary">cycA</name>
    <name evidence="6" type="ORF">ADICEAN_01340</name>
</gene>
<evidence type="ECO:0000313" key="7">
    <source>
        <dbReference type="Proteomes" id="UP000011910"/>
    </source>
</evidence>
<dbReference type="PANTHER" id="PTHR35008">
    <property type="entry name" value="BLL4482 PROTEIN-RELATED"/>
    <property type="match status" value="1"/>
</dbReference>
<dbReference type="GO" id="GO:0009055">
    <property type="term" value="F:electron transfer activity"/>
    <property type="evidence" value="ECO:0007669"/>
    <property type="project" value="InterPro"/>
</dbReference>
<dbReference type="Gene3D" id="1.10.760.10">
    <property type="entry name" value="Cytochrome c-like domain"/>
    <property type="match status" value="1"/>
</dbReference>
<dbReference type="AlphaFoldDB" id="M7N8F1"/>
<comment type="caution">
    <text evidence="6">The sequence shown here is derived from an EMBL/GenBank/DDBJ whole genome shotgun (WGS) entry which is preliminary data.</text>
</comment>
<keyword evidence="2 4" id="KW-0479">Metal-binding</keyword>
<dbReference type="PROSITE" id="PS51007">
    <property type="entry name" value="CYTC"/>
    <property type="match status" value="1"/>
</dbReference>